<dbReference type="OrthoDB" id="3800224at2759"/>
<sequence length="345" mass="35989">MQNERQPLEMEAWTRRVFLVAFAVVACASPAPTAEPAITPAAILPRADSSILGWYSSATIGSETIYAPWAYDAETTTYTTSGSWFRRCPVSTSCTMYTSCSNGYMMAEGTSSYCGAGGASGSLFCSNHILYTSLGQSAAKSWYWCDEAPLTGVTFYEQEPSQPTDTSSRSFSSDASTTIAGGETTSRSGSATASGAVPSPTSTQSSSGGSSTNVGAIAGGVVGGVVGLALIGAGIFLLYRRKKKSNAAASQAPTGYAPPPNQPRYPASPNTGLATAYQANEAKPQGVQEMGGYYNQPPAPYPQGPYDPHMSQYGGSQAPQEVPSPQPQYAAPQPLPQEMPTTTTR</sequence>
<dbReference type="EMBL" id="MU005576">
    <property type="protein sequence ID" value="KAF2686625.1"/>
    <property type="molecule type" value="Genomic_DNA"/>
</dbReference>
<reference evidence="8" key="1">
    <citation type="journal article" date="2020" name="Stud. Mycol.">
        <title>101 Dothideomycetes genomes: a test case for predicting lifestyles and emergence of pathogens.</title>
        <authorList>
            <person name="Haridas S."/>
            <person name="Albert R."/>
            <person name="Binder M."/>
            <person name="Bloem J."/>
            <person name="Labutti K."/>
            <person name="Salamov A."/>
            <person name="Andreopoulos B."/>
            <person name="Baker S."/>
            <person name="Barry K."/>
            <person name="Bills G."/>
            <person name="Bluhm B."/>
            <person name="Cannon C."/>
            <person name="Castanera R."/>
            <person name="Culley D."/>
            <person name="Daum C."/>
            <person name="Ezra D."/>
            <person name="Gonzalez J."/>
            <person name="Henrissat B."/>
            <person name="Kuo A."/>
            <person name="Liang C."/>
            <person name="Lipzen A."/>
            <person name="Lutzoni F."/>
            <person name="Magnuson J."/>
            <person name="Mondo S."/>
            <person name="Nolan M."/>
            <person name="Ohm R."/>
            <person name="Pangilinan J."/>
            <person name="Park H.-J."/>
            <person name="Ramirez L."/>
            <person name="Alfaro M."/>
            <person name="Sun H."/>
            <person name="Tritt A."/>
            <person name="Yoshinaga Y."/>
            <person name="Zwiers L.-H."/>
            <person name="Turgeon B."/>
            <person name="Goodwin S."/>
            <person name="Spatafora J."/>
            <person name="Crous P."/>
            <person name="Grigoriev I."/>
        </authorList>
    </citation>
    <scope>NUCLEOTIDE SEQUENCE</scope>
    <source>
        <strain evidence="8">CBS 122367</strain>
    </source>
</reference>
<dbReference type="Proteomes" id="UP000799291">
    <property type="component" value="Unassembled WGS sequence"/>
</dbReference>
<dbReference type="InterPro" id="IPR051694">
    <property type="entry name" value="Immunoregulatory_rcpt-like"/>
</dbReference>
<dbReference type="AlphaFoldDB" id="A0A6G1J8Y7"/>
<feature type="signal peptide" evidence="7">
    <location>
        <begin position="1"/>
        <end position="28"/>
    </location>
</feature>
<name>A0A6G1J8Y7_9PLEO</name>
<evidence type="ECO:0000256" key="1">
    <source>
        <dbReference type="ARBA" id="ARBA00004167"/>
    </source>
</evidence>
<keyword evidence="3 6" id="KW-1133">Transmembrane helix</keyword>
<keyword evidence="2 6" id="KW-0812">Transmembrane</keyword>
<evidence type="ECO:0000256" key="6">
    <source>
        <dbReference type="SAM" id="Phobius"/>
    </source>
</evidence>
<proteinExistence type="predicted"/>
<evidence type="ECO:0000256" key="2">
    <source>
        <dbReference type="ARBA" id="ARBA00022692"/>
    </source>
</evidence>
<accession>A0A6G1J8Y7</accession>
<feature type="compositionally biased region" description="Low complexity" evidence="5">
    <location>
        <begin position="161"/>
        <end position="211"/>
    </location>
</feature>
<evidence type="ECO:0000256" key="7">
    <source>
        <dbReference type="SAM" id="SignalP"/>
    </source>
</evidence>
<dbReference type="PROSITE" id="PS51257">
    <property type="entry name" value="PROKAR_LIPOPROTEIN"/>
    <property type="match status" value="1"/>
</dbReference>
<feature type="chain" id="PRO_5026185479" evidence="7">
    <location>
        <begin position="29"/>
        <end position="345"/>
    </location>
</feature>
<feature type="region of interest" description="Disordered" evidence="5">
    <location>
        <begin position="157"/>
        <end position="211"/>
    </location>
</feature>
<evidence type="ECO:0000256" key="3">
    <source>
        <dbReference type="ARBA" id="ARBA00022989"/>
    </source>
</evidence>
<feature type="transmembrane region" description="Helical" evidence="6">
    <location>
        <begin position="214"/>
        <end position="239"/>
    </location>
</feature>
<evidence type="ECO:0000256" key="4">
    <source>
        <dbReference type="ARBA" id="ARBA00023136"/>
    </source>
</evidence>
<dbReference type="GO" id="GO:0016020">
    <property type="term" value="C:membrane"/>
    <property type="evidence" value="ECO:0007669"/>
    <property type="project" value="UniProtKB-SubCell"/>
</dbReference>
<gene>
    <name evidence="8" type="ORF">K458DRAFT_200878</name>
</gene>
<protein>
    <submittedName>
        <fullName evidence="8">Uncharacterized protein</fullName>
    </submittedName>
</protein>
<feature type="region of interest" description="Disordered" evidence="5">
    <location>
        <begin position="285"/>
        <end position="345"/>
    </location>
</feature>
<feature type="region of interest" description="Disordered" evidence="5">
    <location>
        <begin position="249"/>
        <end position="272"/>
    </location>
</feature>
<organism evidence="8 9">
    <name type="scientific">Lentithecium fluviatile CBS 122367</name>
    <dbReference type="NCBI Taxonomy" id="1168545"/>
    <lineage>
        <taxon>Eukaryota</taxon>
        <taxon>Fungi</taxon>
        <taxon>Dikarya</taxon>
        <taxon>Ascomycota</taxon>
        <taxon>Pezizomycotina</taxon>
        <taxon>Dothideomycetes</taxon>
        <taxon>Pleosporomycetidae</taxon>
        <taxon>Pleosporales</taxon>
        <taxon>Massarineae</taxon>
        <taxon>Lentitheciaceae</taxon>
        <taxon>Lentithecium</taxon>
    </lineage>
</organism>
<evidence type="ECO:0000313" key="9">
    <source>
        <dbReference type="Proteomes" id="UP000799291"/>
    </source>
</evidence>
<keyword evidence="9" id="KW-1185">Reference proteome</keyword>
<comment type="subcellular location">
    <subcellularLocation>
        <location evidence="1">Membrane</location>
        <topology evidence="1">Single-pass membrane protein</topology>
    </subcellularLocation>
</comment>
<dbReference type="PANTHER" id="PTHR15549">
    <property type="entry name" value="PAIRED IMMUNOGLOBULIN-LIKE TYPE 2 RECEPTOR"/>
    <property type="match status" value="1"/>
</dbReference>
<evidence type="ECO:0000313" key="8">
    <source>
        <dbReference type="EMBL" id="KAF2686625.1"/>
    </source>
</evidence>
<dbReference type="PANTHER" id="PTHR15549:SF33">
    <property type="entry name" value="MEMBRANE PROTEIN WSC4, PUTATIVE (AFU_ORTHOLOGUE AFUA_5G09020)-RELATED"/>
    <property type="match status" value="1"/>
</dbReference>
<dbReference type="Gene3D" id="1.20.5.510">
    <property type="entry name" value="Single helix bin"/>
    <property type="match status" value="1"/>
</dbReference>
<evidence type="ECO:0000256" key="5">
    <source>
        <dbReference type="SAM" id="MobiDB-lite"/>
    </source>
</evidence>
<keyword evidence="4 6" id="KW-0472">Membrane</keyword>
<dbReference type="GO" id="GO:0071944">
    <property type="term" value="C:cell periphery"/>
    <property type="evidence" value="ECO:0007669"/>
    <property type="project" value="UniProtKB-ARBA"/>
</dbReference>
<keyword evidence="7" id="KW-0732">Signal</keyword>